<protein>
    <submittedName>
        <fullName evidence="1">Uncharacterized protein</fullName>
    </submittedName>
</protein>
<dbReference type="Proteomes" id="UP000094197">
    <property type="component" value="Chromosome 1"/>
</dbReference>
<reference evidence="1 2" key="1">
    <citation type="submission" date="2016-04" db="EMBL/GenBank/DDBJ databases">
        <title>Complete genome seqeunce of Leptospira alstonii serovar Room22.</title>
        <authorList>
            <person name="Nally J.E."/>
            <person name="Bayles D.O."/>
            <person name="Hurley D."/>
            <person name="Fanning S."/>
            <person name="McMahon B.J."/>
            <person name="Arent Z."/>
        </authorList>
    </citation>
    <scope>NUCLEOTIDE SEQUENCE [LARGE SCALE GENOMIC DNA]</scope>
    <source>
        <strain evidence="1 2">GWTS #1</strain>
    </source>
</reference>
<evidence type="ECO:0000313" key="2">
    <source>
        <dbReference type="Proteomes" id="UP000094197"/>
    </source>
</evidence>
<keyword evidence="2" id="KW-1185">Reference proteome</keyword>
<accession>A0A1D7UU13</accession>
<dbReference type="EMBL" id="CP015217">
    <property type="protein sequence ID" value="AOP33033.1"/>
    <property type="molecule type" value="Genomic_DNA"/>
</dbReference>
<dbReference type="AlphaFoldDB" id="A0A1D7UU13"/>
<gene>
    <name evidence="1" type="ORF">A0128_03640</name>
</gene>
<sequence>MSGLKELLYPLSNFEFLEGSKKLETILIDSNRKVNIKTLAKFPIKMVDIHFTDSLTIAHKIREEVRKIHPNCQFEFTRK</sequence>
<dbReference type="KEGG" id="laj:A0128_03640"/>
<evidence type="ECO:0000313" key="1">
    <source>
        <dbReference type="EMBL" id="AOP33033.1"/>
    </source>
</evidence>
<proteinExistence type="predicted"/>
<organism evidence="1 2">
    <name type="scientific">Leptospira tipperaryensis</name>
    <dbReference type="NCBI Taxonomy" id="2564040"/>
    <lineage>
        <taxon>Bacteria</taxon>
        <taxon>Pseudomonadati</taxon>
        <taxon>Spirochaetota</taxon>
        <taxon>Spirochaetia</taxon>
        <taxon>Leptospirales</taxon>
        <taxon>Leptospiraceae</taxon>
        <taxon>Leptospira</taxon>
    </lineage>
</organism>
<name>A0A1D7UU13_9LEPT</name>